<dbReference type="InterPro" id="IPR003661">
    <property type="entry name" value="HisK_dim/P_dom"/>
</dbReference>
<dbReference type="SMART" id="SM00304">
    <property type="entry name" value="HAMP"/>
    <property type="match status" value="1"/>
</dbReference>
<evidence type="ECO:0000256" key="9">
    <source>
        <dbReference type="ARBA" id="ARBA00022840"/>
    </source>
</evidence>
<evidence type="ECO:0000256" key="1">
    <source>
        <dbReference type="ARBA" id="ARBA00000085"/>
    </source>
</evidence>
<dbReference type="InterPro" id="IPR050980">
    <property type="entry name" value="2C_sensor_his_kinase"/>
</dbReference>
<organism evidence="13 14">
    <name type="scientific">Profundibacter amoris</name>
    <dbReference type="NCBI Taxonomy" id="2171755"/>
    <lineage>
        <taxon>Bacteria</taxon>
        <taxon>Pseudomonadati</taxon>
        <taxon>Pseudomonadota</taxon>
        <taxon>Alphaproteobacteria</taxon>
        <taxon>Rhodobacterales</taxon>
        <taxon>Paracoccaceae</taxon>
        <taxon>Profundibacter</taxon>
    </lineage>
</organism>
<dbReference type="SUPFAM" id="SSF47384">
    <property type="entry name" value="Homodimeric domain of signal transducing histidine kinase"/>
    <property type="match status" value="1"/>
</dbReference>
<comment type="subcellular location">
    <subcellularLocation>
        <location evidence="2">Cell membrane</location>
        <topology evidence="2">Multi-pass membrane protein</topology>
    </subcellularLocation>
</comment>
<dbReference type="Pfam" id="PF00512">
    <property type="entry name" value="HisKA"/>
    <property type="match status" value="1"/>
</dbReference>
<keyword evidence="8 13" id="KW-0418">Kinase</keyword>
<dbReference type="InterPro" id="IPR036890">
    <property type="entry name" value="HATPase_C_sf"/>
</dbReference>
<dbReference type="EMBL" id="CP032125">
    <property type="protein sequence ID" value="AXX97187.1"/>
    <property type="molecule type" value="Genomic_DNA"/>
</dbReference>
<dbReference type="Gene3D" id="1.10.287.130">
    <property type="match status" value="1"/>
</dbReference>
<dbReference type="SUPFAM" id="SSF55874">
    <property type="entry name" value="ATPase domain of HSP90 chaperone/DNA topoisomerase II/histidine kinase"/>
    <property type="match status" value="1"/>
</dbReference>
<evidence type="ECO:0000256" key="6">
    <source>
        <dbReference type="ARBA" id="ARBA00022679"/>
    </source>
</evidence>
<dbReference type="AlphaFoldDB" id="A0A347UEA9"/>
<feature type="domain" description="Histidine kinase" evidence="11">
    <location>
        <begin position="129"/>
        <end position="320"/>
    </location>
</feature>
<dbReference type="Gene3D" id="3.30.565.10">
    <property type="entry name" value="Histidine kinase-like ATPase, C-terminal domain"/>
    <property type="match status" value="1"/>
</dbReference>
<sequence length="320" mass="34925">MSRIRRKWRPSLALVIGGTLAAVLLAPMVGLVVVKFLWGYMRYRYAVMLVGAGVLLITVVLGWLLWRLILRPVQRLSAESRAFAAGEVERFDPQAHYGTRELQELGQSVLDMSESLHNRQETVRTYTSHVTHELKSPLTALIGAAELLEADGLSENQRAQLLGSVRQSADRMQDLLEGLRQMAMAREPLGQGPSTLDQVLMDLAGAYPALKVQVTGGDISLPIPPEGLAVILHQMLGNAVAHGADRVWLEAMPEALVIRDNGNGISAGNRERLFEPFFTTRREGGGTGMGLAIVHSLLSVRGAGIEVLDSEMGAAFRIEF</sequence>
<evidence type="ECO:0000256" key="8">
    <source>
        <dbReference type="ARBA" id="ARBA00022777"/>
    </source>
</evidence>
<keyword evidence="7" id="KW-0547">Nucleotide-binding</keyword>
<dbReference type="SMART" id="SM00388">
    <property type="entry name" value="HisKA"/>
    <property type="match status" value="1"/>
</dbReference>
<evidence type="ECO:0000259" key="11">
    <source>
        <dbReference type="PROSITE" id="PS50109"/>
    </source>
</evidence>
<dbReference type="SMART" id="SM00387">
    <property type="entry name" value="HATPase_c"/>
    <property type="match status" value="1"/>
</dbReference>
<evidence type="ECO:0000256" key="2">
    <source>
        <dbReference type="ARBA" id="ARBA00004651"/>
    </source>
</evidence>
<dbReference type="PROSITE" id="PS50109">
    <property type="entry name" value="HIS_KIN"/>
    <property type="match status" value="1"/>
</dbReference>
<dbReference type="PANTHER" id="PTHR44936">
    <property type="entry name" value="SENSOR PROTEIN CREC"/>
    <property type="match status" value="1"/>
</dbReference>
<dbReference type="GO" id="GO:0005886">
    <property type="term" value="C:plasma membrane"/>
    <property type="evidence" value="ECO:0007669"/>
    <property type="project" value="UniProtKB-SubCell"/>
</dbReference>
<dbReference type="InterPro" id="IPR005467">
    <property type="entry name" value="His_kinase_dom"/>
</dbReference>
<dbReference type="Pfam" id="PF02518">
    <property type="entry name" value="HATPase_c"/>
    <property type="match status" value="1"/>
</dbReference>
<feature type="transmembrane region" description="Helical" evidence="10">
    <location>
        <begin position="12"/>
        <end position="37"/>
    </location>
</feature>
<dbReference type="GO" id="GO:0000155">
    <property type="term" value="F:phosphorelay sensor kinase activity"/>
    <property type="evidence" value="ECO:0007669"/>
    <property type="project" value="InterPro"/>
</dbReference>
<dbReference type="InterPro" id="IPR036097">
    <property type="entry name" value="HisK_dim/P_sf"/>
</dbReference>
<dbReference type="CDD" id="cd00082">
    <property type="entry name" value="HisKA"/>
    <property type="match status" value="1"/>
</dbReference>
<protein>
    <recommendedName>
        <fullName evidence="3">histidine kinase</fullName>
        <ecNumber evidence="3">2.7.13.3</ecNumber>
    </recommendedName>
</protein>
<dbReference type="OrthoDB" id="9815202at2"/>
<proteinExistence type="predicted"/>
<dbReference type="Proteomes" id="UP000261704">
    <property type="component" value="Chromosome"/>
</dbReference>
<keyword evidence="4" id="KW-1003">Cell membrane</keyword>
<keyword evidence="6" id="KW-0808">Transferase</keyword>
<dbReference type="Pfam" id="PF00672">
    <property type="entry name" value="HAMP"/>
    <property type="match status" value="1"/>
</dbReference>
<dbReference type="InterPro" id="IPR003594">
    <property type="entry name" value="HATPase_dom"/>
</dbReference>
<keyword evidence="14" id="KW-1185">Reference proteome</keyword>
<dbReference type="KEGG" id="pamo:BAR1_04110"/>
<keyword evidence="10" id="KW-0472">Membrane</keyword>
<evidence type="ECO:0000256" key="10">
    <source>
        <dbReference type="SAM" id="Phobius"/>
    </source>
</evidence>
<keyword evidence="5" id="KW-0597">Phosphoprotein</keyword>
<dbReference type="InterPro" id="IPR003660">
    <property type="entry name" value="HAMP_dom"/>
</dbReference>
<evidence type="ECO:0000256" key="7">
    <source>
        <dbReference type="ARBA" id="ARBA00022741"/>
    </source>
</evidence>
<keyword evidence="9" id="KW-0067">ATP-binding</keyword>
<keyword evidence="10" id="KW-0812">Transmembrane</keyword>
<evidence type="ECO:0000256" key="5">
    <source>
        <dbReference type="ARBA" id="ARBA00022553"/>
    </source>
</evidence>
<dbReference type="PANTHER" id="PTHR44936:SF10">
    <property type="entry name" value="SENSOR PROTEIN RSTB"/>
    <property type="match status" value="1"/>
</dbReference>
<keyword evidence="10" id="KW-1133">Transmembrane helix</keyword>
<dbReference type="GO" id="GO:0005524">
    <property type="term" value="F:ATP binding"/>
    <property type="evidence" value="ECO:0007669"/>
    <property type="project" value="UniProtKB-KW"/>
</dbReference>
<feature type="transmembrane region" description="Helical" evidence="10">
    <location>
        <begin position="43"/>
        <end position="66"/>
    </location>
</feature>
<evidence type="ECO:0000256" key="3">
    <source>
        <dbReference type="ARBA" id="ARBA00012438"/>
    </source>
</evidence>
<comment type="catalytic activity">
    <reaction evidence="1">
        <text>ATP + protein L-histidine = ADP + protein N-phospho-L-histidine.</text>
        <dbReference type="EC" id="2.7.13.3"/>
    </reaction>
</comment>
<dbReference type="PRINTS" id="PR00344">
    <property type="entry name" value="BCTRLSENSOR"/>
</dbReference>
<accession>A0A347UEA9</accession>
<dbReference type="RefSeq" id="WP_118941845.1">
    <property type="nucleotide sequence ID" value="NZ_CP032125.1"/>
</dbReference>
<evidence type="ECO:0000259" key="12">
    <source>
        <dbReference type="PROSITE" id="PS50885"/>
    </source>
</evidence>
<evidence type="ECO:0000313" key="14">
    <source>
        <dbReference type="Proteomes" id="UP000261704"/>
    </source>
</evidence>
<reference evidence="13 14" key="1">
    <citation type="submission" date="2018-09" db="EMBL/GenBank/DDBJ databases">
        <title>Profundibacter amoris BAR1 gen. nov., sp. nov., a new member of the Roseobacter clade isolated at Lokis Castle Vent Field on the Arctic Mid-Oceanic Ridge.</title>
        <authorList>
            <person name="Le Moine Bauer S."/>
            <person name="Sjoeberg A.G."/>
            <person name="L'Haridon S."/>
            <person name="Stokke R."/>
            <person name="Roalkvam I."/>
            <person name="Steen I.H."/>
            <person name="Dahle H."/>
        </authorList>
    </citation>
    <scope>NUCLEOTIDE SEQUENCE [LARGE SCALE GENOMIC DNA]</scope>
    <source>
        <strain evidence="13 14">BAR1</strain>
    </source>
</reference>
<feature type="domain" description="HAMP" evidence="12">
    <location>
        <begin position="67"/>
        <end position="121"/>
    </location>
</feature>
<evidence type="ECO:0000313" key="13">
    <source>
        <dbReference type="EMBL" id="AXX97187.1"/>
    </source>
</evidence>
<dbReference type="Gene3D" id="6.10.340.10">
    <property type="match status" value="1"/>
</dbReference>
<dbReference type="PROSITE" id="PS50885">
    <property type="entry name" value="HAMP"/>
    <property type="match status" value="1"/>
</dbReference>
<evidence type="ECO:0000256" key="4">
    <source>
        <dbReference type="ARBA" id="ARBA00022475"/>
    </source>
</evidence>
<gene>
    <name evidence="13" type="ORF">BAR1_04110</name>
</gene>
<dbReference type="EC" id="2.7.13.3" evidence="3"/>
<name>A0A347UEA9_9RHOB</name>
<dbReference type="InterPro" id="IPR004358">
    <property type="entry name" value="Sig_transdc_His_kin-like_C"/>
</dbReference>